<protein>
    <submittedName>
        <fullName evidence="7">Type IV secretion system protein virB8</fullName>
    </submittedName>
</protein>
<dbReference type="InterPro" id="IPR007430">
    <property type="entry name" value="VirB8"/>
</dbReference>
<evidence type="ECO:0000256" key="5">
    <source>
        <dbReference type="SAM" id="Phobius"/>
    </source>
</evidence>
<dbReference type="EMBL" id="CP022418">
    <property type="protein sequence ID" value="ASM75103.1"/>
    <property type="molecule type" value="Genomic_DNA"/>
</dbReference>
<proteinExistence type="predicted"/>
<dbReference type="KEGG" id="spse:SULPSESMR1_04380"/>
<evidence type="ECO:0000256" key="3">
    <source>
        <dbReference type="ARBA" id="ARBA00022989"/>
    </source>
</evidence>
<dbReference type="CDD" id="cd16424">
    <property type="entry name" value="VirB8"/>
    <property type="match status" value="1"/>
</dbReference>
<name>A0A221K8B4_9RHOB</name>
<keyword evidence="4 5" id="KW-0472">Membrane</keyword>
<evidence type="ECO:0000256" key="1">
    <source>
        <dbReference type="ARBA" id="ARBA00004167"/>
    </source>
</evidence>
<dbReference type="OrthoDB" id="7366154at2"/>
<sequence>MIQNEKELKQYFEEARSFDQDKLLAAQRSQRLAWAVAGISGLIACAGVFAVAALAPLKSVEPFVIRVDQATGVPEVMTALTDGQEAYEEAVAKYFLALYVRTREGYSYAARNVIFNHVMLMSGPDEQAEFAAHYNASNPDSPQYIYGRKTKAEVQIRSVSFLDDGLAQVRYYLVTKNEDEDLERRSQWVATLNYEFDGAAEISSQDRLINPLGFVVPDYRTDPEVVQ</sequence>
<evidence type="ECO:0000259" key="6">
    <source>
        <dbReference type="Pfam" id="PF04335"/>
    </source>
</evidence>
<feature type="domain" description="Bacterial virulence protein VirB8" evidence="6">
    <location>
        <begin position="15"/>
        <end position="224"/>
    </location>
</feature>
<comment type="subcellular location">
    <subcellularLocation>
        <location evidence="1">Membrane</location>
        <topology evidence="1">Single-pass membrane protein</topology>
    </subcellularLocation>
</comment>
<dbReference type="Proteomes" id="UP000199754">
    <property type="component" value="Plasmid pSMR1-3"/>
</dbReference>
<evidence type="ECO:0000256" key="4">
    <source>
        <dbReference type="ARBA" id="ARBA00023136"/>
    </source>
</evidence>
<dbReference type="AlphaFoldDB" id="A0A221K8B4"/>
<feature type="transmembrane region" description="Helical" evidence="5">
    <location>
        <begin position="32"/>
        <end position="55"/>
    </location>
</feature>
<dbReference type="SUPFAM" id="SSF54427">
    <property type="entry name" value="NTF2-like"/>
    <property type="match status" value="1"/>
</dbReference>
<keyword evidence="3 5" id="KW-1133">Transmembrane helix</keyword>
<evidence type="ECO:0000313" key="8">
    <source>
        <dbReference type="Proteomes" id="UP000199754"/>
    </source>
</evidence>
<accession>A0A221K8B4</accession>
<dbReference type="GO" id="GO:0030255">
    <property type="term" value="P:protein secretion by the type IV secretion system"/>
    <property type="evidence" value="ECO:0007669"/>
    <property type="project" value="InterPro"/>
</dbReference>
<gene>
    <name evidence="7" type="primary">virB8</name>
    <name evidence="7" type="ORF">SULPSESMR1_04380</name>
</gene>
<dbReference type="Gene3D" id="3.10.450.230">
    <property type="entry name" value="VirB8 protein"/>
    <property type="match status" value="1"/>
</dbReference>
<dbReference type="InterPro" id="IPR026264">
    <property type="entry name" value="VirB8/PtlE"/>
</dbReference>
<dbReference type="InterPro" id="IPR032710">
    <property type="entry name" value="NTF2-like_dom_sf"/>
</dbReference>
<keyword evidence="7" id="KW-0614">Plasmid</keyword>
<evidence type="ECO:0000256" key="2">
    <source>
        <dbReference type="ARBA" id="ARBA00022692"/>
    </source>
</evidence>
<organism evidence="7 8">
    <name type="scientific">Pseudosulfitobacter pseudonitzschiae</name>
    <dbReference type="NCBI Taxonomy" id="1402135"/>
    <lineage>
        <taxon>Bacteria</taxon>
        <taxon>Pseudomonadati</taxon>
        <taxon>Pseudomonadota</taxon>
        <taxon>Alphaproteobacteria</taxon>
        <taxon>Rhodobacterales</taxon>
        <taxon>Roseobacteraceae</taxon>
        <taxon>Pseudosulfitobacter</taxon>
    </lineage>
</organism>
<reference evidence="7 8" key="1">
    <citation type="submission" date="2017-07" db="EMBL/GenBank/DDBJ databases">
        <title>Genome Sequence of Sulfitobacter pseudonitzschiae Strain SMR1 Isolated from a culture of the Diatom Skeletonema marinoi.</title>
        <authorList>
            <person name="Topel M."/>
            <person name="Pinder M.I.M."/>
            <person name="Johansson O.N."/>
            <person name="Kourtchenko O."/>
            <person name="Godhe A."/>
            <person name="Clarke A.K."/>
        </authorList>
    </citation>
    <scope>NUCLEOTIDE SEQUENCE [LARGE SCALE GENOMIC DNA]</scope>
    <source>
        <strain evidence="7 8">SMR1</strain>
        <plasmid evidence="7 8">pSMR1-3</plasmid>
    </source>
</reference>
<dbReference type="RefSeq" id="WP_089423115.1">
    <property type="nucleotide sequence ID" value="NZ_CP022418.1"/>
</dbReference>
<geneLocation type="plasmid" evidence="7 8">
    <name>pSMR1-3</name>
</geneLocation>
<keyword evidence="8" id="KW-1185">Reference proteome</keyword>
<dbReference type="PIRSF" id="PIRSF003299">
    <property type="entry name" value="VirB8_PtlE"/>
    <property type="match status" value="1"/>
</dbReference>
<evidence type="ECO:0000313" key="7">
    <source>
        <dbReference type="EMBL" id="ASM75103.1"/>
    </source>
</evidence>
<dbReference type="Pfam" id="PF04335">
    <property type="entry name" value="VirB8"/>
    <property type="match status" value="1"/>
</dbReference>
<dbReference type="GO" id="GO:0016020">
    <property type="term" value="C:membrane"/>
    <property type="evidence" value="ECO:0007669"/>
    <property type="project" value="UniProtKB-SubCell"/>
</dbReference>
<keyword evidence="2 5" id="KW-0812">Transmembrane</keyword>